<protein>
    <submittedName>
        <fullName evidence="2">Uncharacterized protein</fullName>
    </submittedName>
</protein>
<name>A0AAD8KR86_TARER</name>
<feature type="region of interest" description="Disordered" evidence="1">
    <location>
        <begin position="117"/>
        <end position="142"/>
    </location>
</feature>
<sequence>MTYDNNQKNRSPCEKFKKMMRNIIKLSSFPLLETDGRSSNVHSPPHLHHLAIKRPKNQTLRRPQSGLDGGGSPSFIKIQDNDHHDNGRANDYMQRGELHNSVINLKASDYIRRFHERNKHDGDGGGGAATTITTLRPPPPPPRLLQERLLFK</sequence>
<keyword evidence="3" id="KW-1185">Reference proteome</keyword>
<organism evidence="2 3">
    <name type="scientific">Tagetes erecta</name>
    <name type="common">African marigold</name>
    <dbReference type="NCBI Taxonomy" id="13708"/>
    <lineage>
        <taxon>Eukaryota</taxon>
        <taxon>Viridiplantae</taxon>
        <taxon>Streptophyta</taxon>
        <taxon>Embryophyta</taxon>
        <taxon>Tracheophyta</taxon>
        <taxon>Spermatophyta</taxon>
        <taxon>Magnoliopsida</taxon>
        <taxon>eudicotyledons</taxon>
        <taxon>Gunneridae</taxon>
        <taxon>Pentapetalae</taxon>
        <taxon>asterids</taxon>
        <taxon>campanulids</taxon>
        <taxon>Asterales</taxon>
        <taxon>Asteraceae</taxon>
        <taxon>Asteroideae</taxon>
        <taxon>Heliantheae alliance</taxon>
        <taxon>Tageteae</taxon>
        <taxon>Tagetes</taxon>
    </lineage>
</organism>
<proteinExistence type="predicted"/>
<evidence type="ECO:0000313" key="3">
    <source>
        <dbReference type="Proteomes" id="UP001229421"/>
    </source>
</evidence>
<evidence type="ECO:0000256" key="1">
    <source>
        <dbReference type="SAM" id="MobiDB-lite"/>
    </source>
</evidence>
<feature type="region of interest" description="Disordered" evidence="1">
    <location>
        <begin position="53"/>
        <end position="85"/>
    </location>
</feature>
<reference evidence="2" key="1">
    <citation type="journal article" date="2023" name="bioRxiv">
        <title>Improved chromosome-level genome assembly for marigold (Tagetes erecta).</title>
        <authorList>
            <person name="Jiang F."/>
            <person name="Yuan L."/>
            <person name="Wang S."/>
            <person name="Wang H."/>
            <person name="Xu D."/>
            <person name="Wang A."/>
            <person name="Fan W."/>
        </authorList>
    </citation>
    <scope>NUCLEOTIDE SEQUENCE</scope>
    <source>
        <strain evidence="2">WSJ</strain>
        <tissue evidence="2">Leaf</tissue>
    </source>
</reference>
<evidence type="ECO:0000313" key="2">
    <source>
        <dbReference type="EMBL" id="KAK1425811.1"/>
    </source>
</evidence>
<dbReference type="AlphaFoldDB" id="A0AAD8KR86"/>
<comment type="caution">
    <text evidence="2">The sequence shown here is derived from an EMBL/GenBank/DDBJ whole genome shotgun (WGS) entry which is preliminary data.</text>
</comment>
<gene>
    <name evidence="2" type="ORF">QVD17_21172</name>
</gene>
<dbReference type="Proteomes" id="UP001229421">
    <property type="component" value="Unassembled WGS sequence"/>
</dbReference>
<accession>A0AAD8KR86</accession>
<dbReference type="EMBL" id="JAUHHV010000005">
    <property type="protein sequence ID" value="KAK1425811.1"/>
    <property type="molecule type" value="Genomic_DNA"/>
</dbReference>